<dbReference type="Pfam" id="PF00034">
    <property type="entry name" value="Cytochrom_C"/>
    <property type="match status" value="1"/>
</dbReference>
<keyword evidence="6" id="KW-0249">Electron transport</keyword>
<evidence type="ECO:0000256" key="10">
    <source>
        <dbReference type="SAM" id="SignalP"/>
    </source>
</evidence>
<dbReference type="PROSITE" id="PS50294">
    <property type="entry name" value="WD_REPEATS_REGION"/>
    <property type="match status" value="2"/>
</dbReference>
<evidence type="ECO:0000313" key="12">
    <source>
        <dbReference type="EMBL" id="PSL18720.1"/>
    </source>
</evidence>
<dbReference type="PROSITE" id="PS00678">
    <property type="entry name" value="WD_REPEATS_1"/>
    <property type="match status" value="1"/>
</dbReference>
<reference evidence="12 13" key="1">
    <citation type="submission" date="2018-03" db="EMBL/GenBank/DDBJ databases">
        <title>Genomic Encyclopedia of Archaeal and Bacterial Type Strains, Phase II (KMG-II): from individual species to whole genera.</title>
        <authorList>
            <person name="Goeker M."/>
        </authorList>
    </citation>
    <scope>NUCLEOTIDE SEQUENCE [LARGE SCALE GENOMIC DNA]</scope>
    <source>
        <strain evidence="12 13">DSM 100673</strain>
    </source>
</reference>
<keyword evidence="3 9" id="KW-0349">Heme</keyword>
<dbReference type="PROSITE" id="PS51007">
    <property type="entry name" value="CYTC"/>
    <property type="match status" value="1"/>
</dbReference>
<dbReference type="Pfam" id="PF00400">
    <property type="entry name" value="WD40"/>
    <property type="match status" value="3"/>
</dbReference>
<evidence type="ECO:0000256" key="8">
    <source>
        <dbReference type="PROSITE-ProRule" id="PRU00221"/>
    </source>
</evidence>
<dbReference type="GO" id="GO:0046872">
    <property type="term" value="F:metal ion binding"/>
    <property type="evidence" value="ECO:0007669"/>
    <property type="project" value="UniProtKB-KW"/>
</dbReference>
<feature type="domain" description="Cytochrome c" evidence="11">
    <location>
        <begin position="325"/>
        <end position="427"/>
    </location>
</feature>
<proteinExistence type="predicted"/>
<dbReference type="CDD" id="cd00200">
    <property type="entry name" value="WD40"/>
    <property type="match status" value="1"/>
</dbReference>
<dbReference type="GO" id="GO:0020037">
    <property type="term" value="F:heme binding"/>
    <property type="evidence" value="ECO:0007669"/>
    <property type="project" value="InterPro"/>
</dbReference>
<feature type="repeat" description="WD" evidence="8">
    <location>
        <begin position="104"/>
        <end position="145"/>
    </location>
</feature>
<dbReference type="PANTHER" id="PTHR19848:SF8">
    <property type="entry name" value="F-BOX AND WD REPEAT DOMAIN CONTAINING 7"/>
    <property type="match status" value="1"/>
</dbReference>
<dbReference type="InterPro" id="IPR019775">
    <property type="entry name" value="WD40_repeat_CS"/>
</dbReference>
<dbReference type="InterPro" id="IPR009056">
    <property type="entry name" value="Cyt_c-like_dom"/>
</dbReference>
<dbReference type="PROSITE" id="PS50082">
    <property type="entry name" value="WD_REPEATS_2"/>
    <property type="match status" value="4"/>
</dbReference>
<sequence length="432" mass="46623">MRLGGIVLSLLLAPGLALAGDFFTLEGHGGPIKGIAVSPSGDRILTASFDNSLGYWRDQAPSWLEAHEAAANTVRFVVDTVAVSAGDDFAVLLWDLQTGTATRLGAHKGKVISLRVSPDGKTIATASWDGTVGIWPLDGGKPRFIPVASNVNDIAFLDGGAGLMTAAADGKIREWDVKTGAQKRLFLSNGFGVNTLVAHEKAGWLAFGAVDGVTRIVDIESAETIKDVTLDRRPILAMAASRDMRYLAIGDGEGYIMVLDTAEWAIHADFRATHRGPIWALEFAADGENIHAGGLDDAMFSWPLNGTRDAPRMVSQDRPFLNGSQNATNGERQFQRKCSICHTLTETSARRAGPTLMNVFGRPAGTVPDYFYSQTLTTSDIIWGPATIDALFDLGPDVYIKGTKMPVQRITSPQDRADLIDYLRRFSETKEN</sequence>
<feature type="chain" id="PRO_5015137573" evidence="10">
    <location>
        <begin position="20"/>
        <end position="432"/>
    </location>
</feature>
<dbReference type="InterPro" id="IPR036909">
    <property type="entry name" value="Cyt_c-like_dom_sf"/>
</dbReference>
<accession>A0A2P8FAH3</accession>
<dbReference type="EMBL" id="PYGJ01000009">
    <property type="protein sequence ID" value="PSL18720.1"/>
    <property type="molecule type" value="Genomic_DNA"/>
</dbReference>
<protein>
    <submittedName>
        <fullName evidence="12">Cytochrome c</fullName>
    </submittedName>
</protein>
<keyword evidence="5" id="KW-0677">Repeat</keyword>
<dbReference type="OrthoDB" id="9805828at2"/>
<evidence type="ECO:0000313" key="13">
    <source>
        <dbReference type="Proteomes" id="UP000240418"/>
    </source>
</evidence>
<evidence type="ECO:0000256" key="3">
    <source>
        <dbReference type="ARBA" id="ARBA00022617"/>
    </source>
</evidence>
<dbReference type="Gene3D" id="1.10.760.10">
    <property type="entry name" value="Cytochrome c-like domain"/>
    <property type="match status" value="1"/>
</dbReference>
<evidence type="ECO:0000256" key="2">
    <source>
        <dbReference type="ARBA" id="ARBA00022574"/>
    </source>
</evidence>
<keyword evidence="13" id="KW-1185">Reference proteome</keyword>
<keyword evidence="4 9" id="KW-0479">Metal-binding</keyword>
<evidence type="ECO:0000256" key="7">
    <source>
        <dbReference type="ARBA" id="ARBA00023004"/>
    </source>
</evidence>
<dbReference type="SMART" id="SM00320">
    <property type="entry name" value="WD40"/>
    <property type="match status" value="7"/>
</dbReference>
<comment type="caution">
    <text evidence="12">The sequence shown here is derived from an EMBL/GenBank/DDBJ whole genome shotgun (WGS) entry which is preliminary data.</text>
</comment>
<evidence type="ECO:0000256" key="4">
    <source>
        <dbReference type="ARBA" id="ARBA00022723"/>
    </source>
</evidence>
<feature type="signal peptide" evidence="10">
    <location>
        <begin position="1"/>
        <end position="19"/>
    </location>
</feature>
<feature type="repeat" description="WD" evidence="8">
    <location>
        <begin position="25"/>
        <end position="56"/>
    </location>
</feature>
<evidence type="ECO:0000256" key="6">
    <source>
        <dbReference type="ARBA" id="ARBA00022982"/>
    </source>
</evidence>
<keyword evidence="7 9" id="KW-0408">Iron</keyword>
<dbReference type="InterPro" id="IPR036322">
    <property type="entry name" value="WD40_repeat_dom_sf"/>
</dbReference>
<dbReference type="AlphaFoldDB" id="A0A2P8FAH3"/>
<keyword evidence="10" id="KW-0732">Signal</keyword>
<evidence type="ECO:0000256" key="1">
    <source>
        <dbReference type="ARBA" id="ARBA00022448"/>
    </source>
</evidence>
<dbReference type="GO" id="GO:0009055">
    <property type="term" value="F:electron transfer activity"/>
    <property type="evidence" value="ECO:0007669"/>
    <property type="project" value="InterPro"/>
</dbReference>
<name>A0A2P8FAH3_9RHOB</name>
<dbReference type="PANTHER" id="PTHR19848">
    <property type="entry name" value="WD40 REPEAT PROTEIN"/>
    <property type="match status" value="1"/>
</dbReference>
<gene>
    <name evidence="12" type="ORF">CLV88_109105</name>
</gene>
<keyword evidence="1" id="KW-0813">Transport</keyword>
<organism evidence="12 13">
    <name type="scientific">Shimia abyssi</name>
    <dbReference type="NCBI Taxonomy" id="1662395"/>
    <lineage>
        <taxon>Bacteria</taxon>
        <taxon>Pseudomonadati</taxon>
        <taxon>Pseudomonadota</taxon>
        <taxon>Alphaproteobacteria</taxon>
        <taxon>Rhodobacterales</taxon>
        <taxon>Roseobacteraceae</taxon>
    </lineage>
</organism>
<dbReference type="SUPFAM" id="SSF50978">
    <property type="entry name" value="WD40 repeat-like"/>
    <property type="match status" value="1"/>
</dbReference>
<keyword evidence="2 8" id="KW-0853">WD repeat</keyword>
<dbReference type="SUPFAM" id="SSF46626">
    <property type="entry name" value="Cytochrome c"/>
    <property type="match status" value="1"/>
</dbReference>
<dbReference type="Proteomes" id="UP000240418">
    <property type="component" value="Unassembled WGS sequence"/>
</dbReference>
<dbReference type="Gene3D" id="2.130.10.10">
    <property type="entry name" value="YVTN repeat-like/Quinoprotein amine dehydrogenase"/>
    <property type="match status" value="2"/>
</dbReference>
<evidence type="ECO:0000256" key="9">
    <source>
        <dbReference type="PROSITE-ProRule" id="PRU00433"/>
    </source>
</evidence>
<evidence type="ECO:0000256" key="5">
    <source>
        <dbReference type="ARBA" id="ARBA00022737"/>
    </source>
</evidence>
<dbReference type="InterPro" id="IPR015943">
    <property type="entry name" value="WD40/YVTN_repeat-like_dom_sf"/>
</dbReference>
<dbReference type="InterPro" id="IPR001680">
    <property type="entry name" value="WD40_rpt"/>
</dbReference>
<dbReference type="RefSeq" id="WP_106609087.1">
    <property type="nucleotide sequence ID" value="NZ_PYGJ01000009.1"/>
</dbReference>
<dbReference type="PRINTS" id="PR00604">
    <property type="entry name" value="CYTCHRMECIAB"/>
</dbReference>
<feature type="repeat" description="WD" evidence="8">
    <location>
        <begin position="151"/>
        <end position="185"/>
    </location>
</feature>
<dbReference type="InterPro" id="IPR002327">
    <property type="entry name" value="Cyt_c_1A/1B"/>
</dbReference>
<feature type="repeat" description="WD" evidence="8">
    <location>
        <begin position="64"/>
        <end position="104"/>
    </location>
</feature>
<evidence type="ECO:0000259" key="11">
    <source>
        <dbReference type="PROSITE" id="PS51007"/>
    </source>
</evidence>